<sequence length="146" mass="16078">MKTGKFVSCILKDLFAACGCVTILVAIVLTLNSTGSVRTSILWQIIMAAAAFTCFKYALVSTQGLSKHAQTLSFYICFVLGDVFVILWLWLFSSGPFREKGLLLPFVITVLVIKGMVYAMLHIDGKKEAKQLNEKLSEYQSGGNNL</sequence>
<name>A0ABX3EFE3_9BACL</name>
<keyword evidence="1" id="KW-1133">Transmembrane helix</keyword>
<gene>
    <name evidence="2" type="ORF">A3844_27655</name>
</gene>
<feature type="transmembrane region" description="Helical" evidence="1">
    <location>
        <begin position="9"/>
        <end position="29"/>
    </location>
</feature>
<feature type="transmembrane region" description="Helical" evidence="1">
    <location>
        <begin position="103"/>
        <end position="121"/>
    </location>
</feature>
<evidence type="ECO:0008006" key="4">
    <source>
        <dbReference type="Google" id="ProtNLM"/>
    </source>
</evidence>
<keyword evidence="3" id="KW-1185">Reference proteome</keyword>
<organism evidence="2 3">
    <name type="scientific">Paenibacillus helianthi</name>
    <dbReference type="NCBI Taxonomy" id="1349432"/>
    <lineage>
        <taxon>Bacteria</taxon>
        <taxon>Bacillati</taxon>
        <taxon>Bacillota</taxon>
        <taxon>Bacilli</taxon>
        <taxon>Bacillales</taxon>
        <taxon>Paenibacillaceae</taxon>
        <taxon>Paenibacillus</taxon>
    </lineage>
</organism>
<feature type="transmembrane region" description="Helical" evidence="1">
    <location>
        <begin position="72"/>
        <end position="91"/>
    </location>
</feature>
<dbReference type="Proteomes" id="UP000186058">
    <property type="component" value="Unassembled WGS sequence"/>
</dbReference>
<accession>A0ABX3EFE3</accession>
<evidence type="ECO:0000313" key="2">
    <source>
        <dbReference type="EMBL" id="OKP79984.1"/>
    </source>
</evidence>
<keyword evidence="1" id="KW-0472">Membrane</keyword>
<reference evidence="2 3" key="1">
    <citation type="submission" date="2016-03" db="EMBL/GenBank/DDBJ databases">
        <authorList>
            <person name="Sant'Anna F.H."/>
            <person name="Ambrosini A."/>
            <person name="Souza R."/>
            <person name="Bach E."/>
            <person name="Fernandes G."/>
            <person name="Balsanelli E."/>
            <person name="Baura V.A."/>
            <person name="Souza E.M."/>
            <person name="Passaglia L."/>
        </authorList>
    </citation>
    <scope>NUCLEOTIDE SEQUENCE [LARGE SCALE GENOMIC DNA]</scope>
    <source>
        <strain evidence="2 3">P26E</strain>
    </source>
</reference>
<evidence type="ECO:0000256" key="1">
    <source>
        <dbReference type="SAM" id="Phobius"/>
    </source>
</evidence>
<feature type="transmembrane region" description="Helical" evidence="1">
    <location>
        <begin position="41"/>
        <end position="60"/>
    </location>
</feature>
<keyword evidence="1" id="KW-0812">Transmembrane</keyword>
<comment type="caution">
    <text evidence="2">The sequence shown here is derived from an EMBL/GenBank/DDBJ whole genome shotgun (WGS) entry which is preliminary data.</text>
</comment>
<proteinExistence type="predicted"/>
<dbReference type="EMBL" id="LVWI01000087">
    <property type="protein sequence ID" value="OKP79984.1"/>
    <property type="molecule type" value="Genomic_DNA"/>
</dbReference>
<protein>
    <recommendedName>
        <fullName evidence="4">DUF3021 domain-containing protein</fullName>
    </recommendedName>
</protein>
<evidence type="ECO:0000313" key="3">
    <source>
        <dbReference type="Proteomes" id="UP000186058"/>
    </source>
</evidence>